<feature type="region of interest" description="Disordered" evidence="1">
    <location>
        <begin position="210"/>
        <end position="247"/>
    </location>
</feature>
<dbReference type="RefSeq" id="XP_017862561.1">
    <property type="nucleotide sequence ID" value="XM_018007072.1"/>
</dbReference>
<protein>
    <submittedName>
        <fullName evidence="3">Uncharacterized protein LOC108613540</fullName>
    </submittedName>
</protein>
<dbReference type="Proteomes" id="UP000694904">
    <property type="component" value="Chromosome 4"/>
</dbReference>
<gene>
    <name evidence="3" type="primary">LOC108613540</name>
</gene>
<accession>A0ABM1P5S5</accession>
<reference evidence="2" key="1">
    <citation type="journal article" date="1997" name="Nucleic Acids Res.">
        <title>tRNAscan-SE: a program for improved detection of transfer RNA genes in genomic sequence.</title>
        <authorList>
            <person name="Lowe T.M."/>
            <person name="Eddy S.R."/>
        </authorList>
    </citation>
    <scope>NUCLEOTIDE SEQUENCE [LARGE SCALE GENOMIC DNA]</scope>
</reference>
<proteinExistence type="predicted"/>
<organism evidence="2 3">
    <name type="scientific">Drosophila arizonae</name>
    <name type="common">Fruit fly</name>
    <dbReference type="NCBI Taxonomy" id="7263"/>
    <lineage>
        <taxon>Eukaryota</taxon>
        <taxon>Metazoa</taxon>
        <taxon>Ecdysozoa</taxon>
        <taxon>Arthropoda</taxon>
        <taxon>Hexapoda</taxon>
        <taxon>Insecta</taxon>
        <taxon>Pterygota</taxon>
        <taxon>Neoptera</taxon>
        <taxon>Endopterygota</taxon>
        <taxon>Diptera</taxon>
        <taxon>Brachycera</taxon>
        <taxon>Muscomorpha</taxon>
        <taxon>Ephydroidea</taxon>
        <taxon>Drosophilidae</taxon>
        <taxon>Drosophila</taxon>
    </lineage>
</organism>
<reference evidence="3" key="3">
    <citation type="submission" date="2025-08" db="UniProtKB">
        <authorList>
            <consortium name="RefSeq"/>
        </authorList>
    </citation>
    <scope>IDENTIFICATION</scope>
    <source>
        <tissue evidence="3">Whole organism</tissue>
    </source>
</reference>
<feature type="region of interest" description="Disordered" evidence="1">
    <location>
        <begin position="121"/>
        <end position="144"/>
    </location>
</feature>
<dbReference type="GeneID" id="108613540"/>
<reference evidence="2" key="2">
    <citation type="journal article" date="2016" name="G3 (Bethesda)">
        <title>Genome Evolution in Three Species of Cactophilic Drosophila.</title>
        <authorList>
            <person name="Sanchez-Flores A."/>
            <person name="Penazola F."/>
            <person name="Carpinteyro-Ponce J."/>
            <person name="Nazario-Yepiz N."/>
            <person name="Abreu-Goodger C."/>
            <person name="Machado C.A."/>
            <person name="Markow T.A."/>
        </authorList>
    </citation>
    <scope>NUCLEOTIDE SEQUENCE [LARGE SCALE GENOMIC DNA]</scope>
</reference>
<evidence type="ECO:0000313" key="2">
    <source>
        <dbReference type="Proteomes" id="UP000694904"/>
    </source>
</evidence>
<evidence type="ECO:0000256" key="1">
    <source>
        <dbReference type="SAM" id="MobiDB-lite"/>
    </source>
</evidence>
<evidence type="ECO:0000313" key="3">
    <source>
        <dbReference type="RefSeq" id="XP_017862561.1"/>
    </source>
</evidence>
<feature type="compositionally biased region" description="Polar residues" evidence="1">
    <location>
        <begin position="230"/>
        <end position="239"/>
    </location>
</feature>
<name>A0ABM1P5S5_DROAR</name>
<sequence>MSDSNNNLNAPDYSRRWNDDIDIEFDDQLLYASYPEAEGGRNYNSPVICNNEHDPDNVNETSPSHWEMACSPGPSEMTDNPHGVDSECTSDSELEYLFEEPPPVHDVRFFNPNYELPAQVAGGDANTPDEAETTATEQANDSGLDLRPVPASIDLTRNRPPTTWREYHARVRAQNRPAPGVQRLCAGQPPNRVPVFLDEELGVYVFVANDTDSDDEPTLPPLAMVPRRGNSVSDLSQCSSDEEPDKN</sequence>
<keyword evidence="2" id="KW-1185">Reference proteome</keyword>